<evidence type="ECO:0000313" key="2">
    <source>
        <dbReference type="EMBL" id="KAI1702136.1"/>
    </source>
</evidence>
<feature type="region of interest" description="Disordered" evidence="1">
    <location>
        <begin position="78"/>
        <end position="97"/>
    </location>
</feature>
<dbReference type="Proteomes" id="UP001201812">
    <property type="component" value="Unassembled WGS sequence"/>
</dbReference>
<reference evidence="2" key="1">
    <citation type="submission" date="2022-01" db="EMBL/GenBank/DDBJ databases">
        <title>Genome Sequence Resource for Two Populations of Ditylenchus destructor, the Migratory Endoparasitic Phytonematode.</title>
        <authorList>
            <person name="Zhang H."/>
            <person name="Lin R."/>
            <person name="Xie B."/>
        </authorList>
    </citation>
    <scope>NUCLEOTIDE SEQUENCE</scope>
    <source>
        <strain evidence="2">BazhouSP</strain>
    </source>
</reference>
<protein>
    <submittedName>
        <fullName evidence="2">Uncharacterized protein</fullName>
    </submittedName>
</protein>
<comment type="caution">
    <text evidence="2">The sequence shown here is derived from an EMBL/GenBank/DDBJ whole genome shotgun (WGS) entry which is preliminary data.</text>
</comment>
<evidence type="ECO:0000313" key="3">
    <source>
        <dbReference type="Proteomes" id="UP001201812"/>
    </source>
</evidence>
<name>A0AAD4MPX0_9BILA</name>
<sequence length="156" mass="17927">MSEESNIYANFVNVAEEILKASDDKWIGSSAWQTRCTTEQRVKVDQDDSKPGFRSAALNSTPLAKSFQLNAHNLVNPPQLLPSPSPIPRRHSPLFTRSPLRQYSPTVYEHDSMFIQHDWEQVKSGEKFFLGLRKFGTDQSELLSRNQIHSFFQFLL</sequence>
<accession>A0AAD4MPX0</accession>
<gene>
    <name evidence="2" type="ORF">DdX_15650</name>
</gene>
<evidence type="ECO:0000256" key="1">
    <source>
        <dbReference type="SAM" id="MobiDB-lite"/>
    </source>
</evidence>
<dbReference type="AlphaFoldDB" id="A0AAD4MPX0"/>
<proteinExistence type="predicted"/>
<dbReference type="EMBL" id="JAKKPZ010000104">
    <property type="protein sequence ID" value="KAI1702136.1"/>
    <property type="molecule type" value="Genomic_DNA"/>
</dbReference>
<organism evidence="2 3">
    <name type="scientific">Ditylenchus destructor</name>
    <dbReference type="NCBI Taxonomy" id="166010"/>
    <lineage>
        <taxon>Eukaryota</taxon>
        <taxon>Metazoa</taxon>
        <taxon>Ecdysozoa</taxon>
        <taxon>Nematoda</taxon>
        <taxon>Chromadorea</taxon>
        <taxon>Rhabditida</taxon>
        <taxon>Tylenchina</taxon>
        <taxon>Tylenchomorpha</taxon>
        <taxon>Sphaerularioidea</taxon>
        <taxon>Anguinidae</taxon>
        <taxon>Anguininae</taxon>
        <taxon>Ditylenchus</taxon>
    </lineage>
</organism>
<keyword evidence="3" id="KW-1185">Reference proteome</keyword>